<comment type="caution">
    <text evidence="1">The sequence shown here is derived from an EMBL/GenBank/DDBJ whole genome shotgun (WGS) entry which is preliminary data.</text>
</comment>
<organism evidence="1 2">
    <name type="scientific">Paraburkholderia elongata</name>
    <dbReference type="NCBI Taxonomy" id="2675747"/>
    <lineage>
        <taxon>Bacteria</taxon>
        <taxon>Pseudomonadati</taxon>
        <taxon>Pseudomonadota</taxon>
        <taxon>Betaproteobacteria</taxon>
        <taxon>Burkholderiales</taxon>
        <taxon>Burkholderiaceae</taxon>
        <taxon>Paraburkholderia</taxon>
    </lineage>
</organism>
<sequence length="149" mass="16517">MNASVITAAGALLGATIGGLTSVLASWLTQHTQVKAEWLAQDRTHRQDLYKEFIEEGSRCYIDALQHSEPDLSRLVGLYALVSRMRTRSSPAVAEEADRIAKKIVDTYLAPDKSFLELRQMIEDGSIDVMGSFSNACRTEFESLKPPQL</sequence>
<dbReference type="EMBL" id="WOEZ01000108">
    <property type="protein sequence ID" value="NPT56883.1"/>
    <property type="molecule type" value="Genomic_DNA"/>
</dbReference>
<dbReference type="RefSeq" id="WP_172167600.1">
    <property type="nucleotide sequence ID" value="NZ_WOEZ01000108.1"/>
</dbReference>
<gene>
    <name evidence="1" type="ORF">GNZ13_20410</name>
</gene>
<evidence type="ECO:0000313" key="1">
    <source>
        <dbReference type="EMBL" id="NPT56883.1"/>
    </source>
</evidence>
<dbReference type="Proteomes" id="UP000655523">
    <property type="component" value="Unassembled WGS sequence"/>
</dbReference>
<keyword evidence="2" id="KW-1185">Reference proteome</keyword>
<reference evidence="1 2" key="1">
    <citation type="submission" date="2019-11" db="EMBL/GenBank/DDBJ databases">
        <title>Metabolism of dissolved organic matter in forest soils.</title>
        <authorList>
            <person name="Cyle K.T."/>
            <person name="Wilhelm R.C."/>
            <person name="Martinez C.E."/>
        </authorList>
    </citation>
    <scope>NUCLEOTIDE SEQUENCE [LARGE SCALE GENOMIC DNA]</scope>
    <source>
        <strain evidence="1 2">5N</strain>
    </source>
</reference>
<dbReference type="AlphaFoldDB" id="A0A972NNR7"/>
<evidence type="ECO:0000313" key="2">
    <source>
        <dbReference type="Proteomes" id="UP000655523"/>
    </source>
</evidence>
<name>A0A972NNR7_9BURK</name>
<proteinExistence type="predicted"/>
<accession>A0A972NNR7</accession>
<protein>
    <submittedName>
        <fullName evidence="1">Uncharacterized protein</fullName>
    </submittedName>
</protein>